<sequence>MMNIKAKRDIAHKTKILNHARESKNIAKTCRHFGISRETFYTWKRAYERDGETIINPTLKIQPEELQNIS</sequence>
<organism evidence="2 3">
    <name type="scientific">Providencia alcalifaciens</name>
    <dbReference type="NCBI Taxonomy" id="126385"/>
    <lineage>
        <taxon>Bacteria</taxon>
        <taxon>Pseudomonadati</taxon>
        <taxon>Pseudomonadota</taxon>
        <taxon>Gammaproteobacteria</taxon>
        <taxon>Enterobacterales</taxon>
        <taxon>Morganellaceae</taxon>
        <taxon>Providencia</taxon>
    </lineage>
</organism>
<comment type="caution">
    <text evidence="2">The sequence shown here is derived from an EMBL/GenBank/DDBJ whole genome shotgun (WGS) entry which is preliminary data.</text>
</comment>
<reference evidence="2 3" key="1">
    <citation type="submission" date="2019-03" db="EMBL/GenBank/DDBJ databases">
        <title>Genomic analyses of the natural microbiome of Caenorhabditis elegans.</title>
        <authorList>
            <person name="Samuel B."/>
        </authorList>
    </citation>
    <scope>NUCLEOTIDE SEQUENCE [LARGE SCALE GENOMIC DNA]</scope>
    <source>
        <strain evidence="2 3">JUb102</strain>
    </source>
</reference>
<dbReference type="InterPro" id="IPR036388">
    <property type="entry name" value="WH-like_DNA-bd_sf"/>
</dbReference>
<dbReference type="AlphaFoldDB" id="A0A4V2V323"/>
<dbReference type="EMBL" id="SMAS01000018">
    <property type="protein sequence ID" value="TCT28190.1"/>
    <property type="molecule type" value="Genomic_DNA"/>
</dbReference>
<evidence type="ECO:0000259" key="1">
    <source>
        <dbReference type="Pfam" id="PF13518"/>
    </source>
</evidence>
<dbReference type="InterPro" id="IPR055247">
    <property type="entry name" value="InsJ-like_HTH"/>
</dbReference>
<name>A0A4V2V323_9GAMM</name>
<feature type="domain" description="Insertion element IS150 protein InsJ-like helix-turn-helix" evidence="1">
    <location>
        <begin position="12"/>
        <end position="52"/>
    </location>
</feature>
<dbReference type="SUPFAM" id="SSF48295">
    <property type="entry name" value="TrpR-like"/>
    <property type="match status" value="1"/>
</dbReference>
<dbReference type="Pfam" id="PF13518">
    <property type="entry name" value="HTH_28"/>
    <property type="match status" value="1"/>
</dbReference>
<gene>
    <name evidence="2" type="ORF">EC835_1187</name>
</gene>
<dbReference type="Gene3D" id="1.10.10.10">
    <property type="entry name" value="Winged helix-like DNA-binding domain superfamily/Winged helix DNA-binding domain"/>
    <property type="match status" value="1"/>
</dbReference>
<proteinExistence type="predicted"/>
<evidence type="ECO:0000313" key="2">
    <source>
        <dbReference type="EMBL" id="TCT28190.1"/>
    </source>
</evidence>
<dbReference type="InterPro" id="IPR010921">
    <property type="entry name" value="Trp_repressor/repl_initiator"/>
</dbReference>
<protein>
    <submittedName>
        <fullName evidence="2">Helix-turn-helix protein</fullName>
    </submittedName>
</protein>
<accession>A0A4V2V323</accession>
<dbReference type="GO" id="GO:0043565">
    <property type="term" value="F:sequence-specific DNA binding"/>
    <property type="evidence" value="ECO:0007669"/>
    <property type="project" value="InterPro"/>
</dbReference>
<dbReference type="Proteomes" id="UP000295055">
    <property type="component" value="Unassembled WGS sequence"/>
</dbReference>
<evidence type="ECO:0000313" key="3">
    <source>
        <dbReference type="Proteomes" id="UP000295055"/>
    </source>
</evidence>